<dbReference type="Pfam" id="PF00532">
    <property type="entry name" value="Peripla_BP_1"/>
    <property type="match status" value="1"/>
</dbReference>
<feature type="domain" description="HTH lacI-type" evidence="4">
    <location>
        <begin position="7"/>
        <end position="61"/>
    </location>
</feature>
<dbReference type="InterPro" id="IPR028082">
    <property type="entry name" value="Peripla_BP_I"/>
</dbReference>
<keyword evidence="1" id="KW-0805">Transcription regulation</keyword>
<dbReference type="SUPFAM" id="SSF53822">
    <property type="entry name" value="Periplasmic binding protein-like I"/>
    <property type="match status" value="1"/>
</dbReference>
<dbReference type="PANTHER" id="PTHR30146">
    <property type="entry name" value="LACI-RELATED TRANSCRIPTIONAL REPRESSOR"/>
    <property type="match status" value="1"/>
</dbReference>
<evidence type="ECO:0000313" key="5">
    <source>
        <dbReference type="EMBL" id="SAY43192.1"/>
    </source>
</evidence>
<dbReference type="InterPro" id="IPR001761">
    <property type="entry name" value="Peripla_BP/Lac1_sug-bd_dom"/>
</dbReference>
<dbReference type="AlphaFoldDB" id="A0A1C3HDT6"/>
<dbReference type="CDD" id="cd01392">
    <property type="entry name" value="HTH_LacI"/>
    <property type="match status" value="1"/>
</dbReference>
<reference evidence="5" key="1">
    <citation type="submission" date="2016-05" db="EMBL/GenBank/DDBJ databases">
        <authorList>
            <person name="Cock P.J.A."/>
            <person name="Cock P.J.A."/>
        </authorList>
    </citation>
    <scope>NUCLEOTIDE SEQUENCE</scope>
    <source>
        <strain evidence="5">PWN146_assembly</strain>
    </source>
</reference>
<dbReference type="EMBL" id="LT575490">
    <property type="protein sequence ID" value="SAY43192.1"/>
    <property type="molecule type" value="Genomic_DNA"/>
</dbReference>
<dbReference type="PROSITE" id="PS50932">
    <property type="entry name" value="HTH_LACI_2"/>
    <property type="match status" value="1"/>
</dbReference>
<dbReference type="PANTHER" id="PTHR30146:SF109">
    <property type="entry name" value="HTH-TYPE TRANSCRIPTIONAL REGULATOR GALS"/>
    <property type="match status" value="1"/>
</dbReference>
<protein>
    <submittedName>
        <fullName evidence="5">Ribose operon repressor</fullName>
    </submittedName>
</protein>
<dbReference type="Gene3D" id="1.10.260.40">
    <property type="entry name" value="lambda repressor-like DNA-binding domains"/>
    <property type="match status" value="1"/>
</dbReference>
<evidence type="ECO:0000256" key="1">
    <source>
        <dbReference type="ARBA" id="ARBA00023015"/>
    </source>
</evidence>
<evidence type="ECO:0000256" key="2">
    <source>
        <dbReference type="ARBA" id="ARBA00023125"/>
    </source>
</evidence>
<sequence length="340" mass="37760">MTKHHKATASDVAEKAGVSKWTVSRAFTPGASISDNARESVLAAAAELGYRPNLLARSLSQKRTHIIGVAIDEMKNPHSMMMLDMVTKQLQTRGYMALLLNITAGENYRAVMAMADQLQVDGILFLATVLTQEWAAIAQDLHQIPLVQVCRNTESEHIDVVNIDGYRAGEEIATLLIEQGHRRFGYMKGPDTQSSHLLRMEGYRDKLLAAGFQLDRVLTAGHYDRQRGFQLMSEYLQATPESERVAALFCENDVLALGALEAIRQTAPSSAMAVVGFDDIDEAGSANWALTSYSQRIDRLVEEALNRLIDNRATADGAWRHGELRVRRSHVKQDRIQIAD</sequence>
<name>A0A1C3HDT6_SERMA</name>
<keyword evidence="3" id="KW-0804">Transcription</keyword>
<keyword evidence="2" id="KW-0238">DNA-binding</keyword>
<gene>
    <name evidence="5" type="primary">rbsR_2</name>
    <name evidence="5" type="ORF">PWN146_01883</name>
</gene>
<organism evidence="5">
    <name type="scientific">Serratia marcescens</name>
    <dbReference type="NCBI Taxonomy" id="615"/>
    <lineage>
        <taxon>Bacteria</taxon>
        <taxon>Pseudomonadati</taxon>
        <taxon>Pseudomonadota</taxon>
        <taxon>Gammaproteobacteria</taxon>
        <taxon>Enterobacterales</taxon>
        <taxon>Yersiniaceae</taxon>
        <taxon>Serratia</taxon>
    </lineage>
</organism>
<evidence type="ECO:0000256" key="3">
    <source>
        <dbReference type="ARBA" id="ARBA00023163"/>
    </source>
</evidence>
<dbReference type="Pfam" id="PF00356">
    <property type="entry name" value="LacI"/>
    <property type="match status" value="1"/>
</dbReference>
<accession>A0A1C3HDT6</accession>
<dbReference type="InterPro" id="IPR010982">
    <property type="entry name" value="Lambda_DNA-bd_dom_sf"/>
</dbReference>
<dbReference type="GO" id="GO:0003700">
    <property type="term" value="F:DNA-binding transcription factor activity"/>
    <property type="evidence" value="ECO:0007669"/>
    <property type="project" value="TreeGrafter"/>
</dbReference>
<dbReference type="InterPro" id="IPR000843">
    <property type="entry name" value="HTH_LacI"/>
</dbReference>
<dbReference type="GO" id="GO:0000976">
    <property type="term" value="F:transcription cis-regulatory region binding"/>
    <property type="evidence" value="ECO:0007669"/>
    <property type="project" value="TreeGrafter"/>
</dbReference>
<evidence type="ECO:0000259" key="4">
    <source>
        <dbReference type="PROSITE" id="PS50932"/>
    </source>
</evidence>
<proteinExistence type="predicted"/>
<dbReference type="SMART" id="SM00354">
    <property type="entry name" value="HTH_LACI"/>
    <property type="match status" value="1"/>
</dbReference>
<dbReference type="SUPFAM" id="SSF47413">
    <property type="entry name" value="lambda repressor-like DNA-binding domains"/>
    <property type="match status" value="1"/>
</dbReference>
<dbReference type="Gene3D" id="3.40.50.2300">
    <property type="match status" value="2"/>
</dbReference>